<comment type="similarity">
    <text evidence="1">Belongs to the Skp family.</text>
</comment>
<dbReference type="STRING" id="1895771.BGO89_06185"/>
<reference evidence="4 5" key="1">
    <citation type="submission" date="2016-09" db="EMBL/GenBank/DDBJ databases">
        <title>Genome-resolved meta-omics ties microbial dynamics to process performance in biotechnology for thiocyanate degradation.</title>
        <authorList>
            <person name="Kantor R.S."/>
            <person name="Huddy R.J."/>
            <person name="Iyer R."/>
            <person name="Thomas B.C."/>
            <person name="Brown C.T."/>
            <person name="Anantharaman K."/>
            <person name="Tringe S."/>
            <person name="Hettich R.L."/>
            <person name="Harrison S.T."/>
            <person name="Banfield J.F."/>
        </authorList>
    </citation>
    <scope>NUCLEOTIDE SEQUENCE [LARGE SCALE GENOMIC DNA]</scope>
    <source>
        <strain evidence="4">59-99</strain>
    </source>
</reference>
<keyword evidence="3" id="KW-1133">Transmembrane helix</keyword>
<comment type="caution">
    <text evidence="4">The sequence shown here is derived from an EMBL/GenBank/DDBJ whole genome shotgun (WGS) entry which is preliminary data.</text>
</comment>
<keyword evidence="2" id="KW-0732">Signal</keyword>
<dbReference type="SUPFAM" id="SSF111384">
    <property type="entry name" value="OmpH-like"/>
    <property type="match status" value="1"/>
</dbReference>
<dbReference type="GO" id="GO:0005829">
    <property type="term" value="C:cytosol"/>
    <property type="evidence" value="ECO:0007669"/>
    <property type="project" value="TreeGrafter"/>
</dbReference>
<dbReference type="Pfam" id="PF03938">
    <property type="entry name" value="OmpH"/>
    <property type="match status" value="1"/>
</dbReference>
<sequence length="208" mass="22841">MNVKTPPSPAPTPSSTTTISRPLVIIIGAVAVLACVASIYLLLRPAASTRTGIVRVNTVLERYQGAQDARQAFQRTAGAWQANVDTLKAELQTMIMDYERERSGLSAAEQQGREQALHAKEAQVREYASAIMQRMEQEQQVLTGGIASQVKTAAEEIGKQHGYDLVLAIQDEGMLLYQSEMTDVTPIVLEYLRTHYSGSFKGSKDKKK</sequence>
<evidence type="ECO:0000256" key="2">
    <source>
        <dbReference type="ARBA" id="ARBA00022729"/>
    </source>
</evidence>
<dbReference type="PANTHER" id="PTHR35089">
    <property type="entry name" value="CHAPERONE PROTEIN SKP"/>
    <property type="match status" value="1"/>
</dbReference>
<evidence type="ECO:0000313" key="4">
    <source>
        <dbReference type="EMBL" id="OJX57985.1"/>
    </source>
</evidence>
<dbReference type="GO" id="GO:0051082">
    <property type="term" value="F:unfolded protein binding"/>
    <property type="evidence" value="ECO:0007669"/>
    <property type="project" value="InterPro"/>
</dbReference>
<accession>A0A1M3KZX8</accession>
<dbReference type="SMART" id="SM00935">
    <property type="entry name" value="OmpH"/>
    <property type="match status" value="1"/>
</dbReference>
<dbReference type="InterPro" id="IPR024930">
    <property type="entry name" value="Skp_dom_sf"/>
</dbReference>
<dbReference type="AlphaFoldDB" id="A0A1M3KZX8"/>
<keyword evidence="3" id="KW-0472">Membrane</keyword>
<feature type="transmembrane region" description="Helical" evidence="3">
    <location>
        <begin position="23"/>
        <end position="43"/>
    </location>
</feature>
<gene>
    <name evidence="4" type="ORF">BGO89_06185</name>
</gene>
<protein>
    <recommendedName>
        <fullName evidence="6">OmpH family outer membrane protein</fullName>
    </recommendedName>
</protein>
<dbReference type="InterPro" id="IPR005632">
    <property type="entry name" value="Chaperone_Skp"/>
</dbReference>
<proteinExistence type="inferred from homology"/>
<evidence type="ECO:0000313" key="5">
    <source>
        <dbReference type="Proteomes" id="UP000184233"/>
    </source>
</evidence>
<dbReference type="Proteomes" id="UP000184233">
    <property type="component" value="Unassembled WGS sequence"/>
</dbReference>
<dbReference type="PANTHER" id="PTHR35089:SF1">
    <property type="entry name" value="CHAPERONE PROTEIN SKP"/>
    <property type="match status" value="1"/>
</dbReference>
<evidence type="ECO:0000256" key="1">
    <source>
        <dbReference type="ARBA" id="ARBA00009091"/>
    </source>
</evidence>
<evidence type="ECO:0000256" key="3">
    <source>
        <dbReference type="SAM" id="Phobius"/>
    </source>
</evidence>
<dbReference type="PROSITE" id="PS51257">
    <property type="entry name" value="PROKAR_LIPOPROTEIN"/>
    <property type="match status" value="1"/>
</dbReference>
<dbReference type="Gene3D" id="3.30.910.20">
    <property type="entry name" value="Skp domain"/>
    <property type="match status" value="1"/>
</dbReference>
<keyword evidence="3" id="KW-0812">Transmembrane</keyword>
<organism evidence="4 5">
    <name type="scientific">Candidatus Kapaibacterium thiocyanatum</name>
    <dbReference type="NCBI Taxonomy" id="1895771"/>
    <lineage>
        <taxon>Bacteria</taxon>
        <taxon>Pseudomonadati</taxon>
        <taxon>Candidatus Kapaibacteriota</taxon>
        <taxon>Candidatus Kapaibacteriia</taxon>
        <taxon>Candidatus Kapaibacteriales</taxon>
        <taxon>Candidatus Kapaibacteriaceae</taxon>
        <taxon>Candidatus Kapaibacterium</taxon>
    </lineage>
</organism>
<dbReference type="GO" id="GO:0050821">
    <property type="term" value="P:protein stabilization"/>
    <property type="evidence" value="ECO:0007669"/>
    <property type="project" value="TreeGrafter"/>
</dbReference>
<name>A0A1M3KZX8_9BACT</name>
<dbReference type="EMBL" id="MKVH01000020">
    <property type="protein sequence ID" value="OJX57985.1"/>
    <property type="molecule type" value="Genomic_DNA"/>
</dbReference>
<evidence type="ECO:0008006" key="6">
    <source>
        <dbReference type="Google" id="ProtNLM"/>
    </source>
</evidence>